<dbReference type="Pfam" id="PF05173">
    <property type="entry name" value="DapB_C"/>
    <property type="match status" value="1"/>
</dbReference>
<keyword evidence="18" id="KW-1185">Reference proteome</keyword>
<proteinExistence type="inferred from homology"/>
<dbReference type="UniPathway" id="UPA00034">
    <property type="reaction ID" value="UER00018"/>
</dbReference>
<evidence type="ECO:0000256" key="5">
    <source>
        <dbReference type="ARBA" id="ARBA00022857"/>
    </source>
</evidence>
<feature type="binding site" evidence="14">
    <location>
        <begin position="164"/>
        <end position="165"/>
    </location>
    <ligand>
        <name>(S)-2,3,4,5-tetrahydrodipicolinate</name>
        <dbReference type="ChEBI" id="CHEBI:16845"/>
    </ligand>
</feature>
<reference evidence="17 18" key="1">
    <citation type="submission" date="2015-12" db="EMBL/GenBank/DDBJ databases">
        <title>Genome sequence of Oceanibaculum pacificum MCCC 1A02656.</title>
        <authorList>
            <person name="Lu L."/>
            <person name="Lai Q."/>
            <person name="Shao Z."/>
            <person name="Qian P."/>
        </authorList>
    </citation>
    <scope>NUCLEOTIDE SEQUENCE [LARGE SCALE GENOMIC DNA]</scope>
    <source>
        <strain evidence="17 18">MCCC 1A02656</strain>
    </source>
</reference>
<comment type="caution">
    <text evidence="17">The sequence shown here is derived from an EMBL/GenBank/DDBJ whole genome shotgun (WGS) entry which is preliminary data.</text>
</comment>
<comment type="subcellular location">
    <subcellularLocation>
        <location evidence="1 14">Cytoplasm</location>
    </subcellularLocation>
</comment>
<comment type="similarity">
    <text evidence="2 14">Belongs to the DapB family.</text>
</comment>
<feature type="binding site" evidence="14">
    <location>
        <begin position="97"/>
        <end position="99"/>
    </location>
    <ligand>
        <name>NAD(+)</name>
        <dbReference type="ChEBI" id="CHEBI:57540"/>
    </ligand>
</feature>
<feature type="binding site" evidence="14">
    <location>
        <begin position="121"/>
        <end position="124"/>
    </location>
    <ligand>
        <name>NAD(+)</name>
        <dbReference type="ChEBI" id="CHEBI:57540"/>
    </ligand>
</feature>
<keyword evidence="5 14" id="KW-0521">NADP</keyword>
<keyword evidence="6 14" id="KW-0220">Diaminopimelate biosynthesis</keyword>
<feature type="domain" description="Dihydrodipicolinate reductase N-terminal" evidence="15">
    <location>
        <begin position="1"/>
        <end position="124"/>
    </location>
</feature>
<evidence type="ECO:0000256" key="9">
    <source>
        <dbReference type="ARBA" id="ARBA00023154"/>
    </source>
</evidence>
<evidence type="ECO:0000256" key="3">
    <source>
        <dbReference type="ARBA" id="ARBA00022490"/>
    </source>
</evidence>
<dbReference type="STRING" id="580166.AUP43_00095"/>
<comment type="caution">
    <text evidence="14">Was originally thought to be a dihydrodipicolinate reductase (DHDPR), catalyzing the conversion of dihydrodipicolinate to tetrahydrodipicolinate. However, it was shown in E.coli that the substrate of the enzymatic reaction is not dihydrodipicolinate (DHDP) but in fact (2S,4S)-4-hydroxy-2,3,4,5-tetrahydrodipicolinic acid (HTPA), the product released by the DapA-catalyzed reaction.</text>
</comment>
<dbReference type="Pfam" id="PF01113">
    <property type="entry name" value="DapB_N"/>
    <property type="match status" value="1"/>
</dbReference>
<dbReference type="FunFam" id="3.40.50.720:FF:000048">
    <property type="entry name" value="4-hydroxy-tetrahydrodipicolinate reductase"/>
    <property type="match status" value="1"/>
</dbReference>
<dbReference type="GO" id="GO:0009089">
    <property type="term" value="P:lysine biosynthetic process via diaminopimelate"/>
    <property type="evidence" value="ECO:0007669"/>
    <property type="project" value="UniProtKB-UniRule"/>
</dbReference>
<dbReference type="SUPFAM" id="SSF51735">
    <property type="entry name" value="NAD(P)-binding Rossmann-fold domains"/>
    <property type="match status" value="1"/>
</dbReference>
<feature type="domain" description="Dihydrodipicolinate reductase C-terminal" evidence="16">
    <location>
        <begin position="127"/>
        <end position="263"/>
    </location>
</feature>
<dbReference type="RefSeq" id="WP_067551290.1">
    <property type="nucleotide sequence ID" value="NZ_LPXN01000001.1"/>
</dbReference>
<evidence type="ECO:0000256" key="6">
    <source>
        <dbReference type="ARBA" id="ARBA00022915"/>
    </source>
</evidence>
<dbReference type="HAMAP" id="MF_00102">
    <property type="entry name" value="DapB"/>
    <property type="match status" value="1"/>
</dbReference>
<name>A0A154WHD5_9PROT</name>
<evidence type="ECO:0000313" key="18">
    <source>
        <dbReference type="Proteomes" id="UP000076400"/>
    </source>
</evidence>
<dbReference type="InterPro" id="IPR023940">
    <property type="entry name" value="DHDPR_bac"/>
</dbReference>
<dbReference type="OrthoDB" id="9790352at2"/>
<dbReference type="InterPro" id="IPR036291">
    <property type="entry name" value="NAD(P)-bd_dom_sf"/>
</dbReference>
<feature type="binding site" evidence="14">
    <location>
        <position position="34"/>
    </location>
    <ligand>
        <name>NADP(+)</name>
        <dbReference type="ChEBI" id="CHEBI:58349"/>
    </ligand>
</feature>
<dbReference type="NCBIfam" id="TIGR00036">
    <property type="entry name" value="dapB"/>
    <property type="match status" value="1"/>
</dbReference>
<evidence type="ECO:0000256" key="8">
    <source>
        <dbReference type="ARBA" id="ARBA00023027"/>
    </source>
</evidence>
<keyword evidence="8 14" id="KW-0520">NAD</keyword>
<evidence type="ECO:0000256" key="11">
    <source>
        <dbReference type="ARBA" id="ARBA00038983"/>
    </source>
</evidence>
<gene>
    <name evidence="14" type="primary">dapB</name>
    <name evidence="17" type="ORF">AUP43_00095</name>
</gene>
<evidence type="ECO:0000259" key="15">
    <source>
        <dbReference type="Pfam" id="PF01113"/>
    </source>
</evidence>
<dbReference type="GO" id="GO:0016726">
    <property type="term" value="F:oxidoreductase activity, acting on CH or CH2 groups, NAD or NADP as acceptor"/>
    <property type="evidence" value="ECO:0007669"/>
    <property type="project" value="UniProtKB-UniRule"/>
</dbReference>
<dbReference type="GO" id="GO:0050661">
    <property type="term" value="F:NADP binding"/>
    <property type="evidence" value="ECO:0007669"/>
    <property type="project" value="UniProtKB-UniRule"/>
</dbReference>
<evidence type="ECO:0000256" key="13">
    <source>
        <dbReference type="ARBA" id="ARBA00049396"/>
    </source>
</evidence>
<sequence>MRVGIVGAGGKMGQMLIETVHATPGVALAGASERPGAPLVGKDAGETAGVGALGVVITDDAEALFQSVDVVIDFTVPAATAAHADLAARHNTALVVGTTGLSDEQTQALRNAAARVPVIFAPNMAVGVNLLFALTQQVAAILDERFDIEIVEMHHRRKIDAPSGTALGLGRAAAAGRGVDLATVAQRARDGHTGARNPGDIGFAVLRGGDVVGDHTVVFAGMGERIELTHKASSRQIYADGAVRAALWTAGKAPGLYGMNDVLGLKL</sequence>
<dbReference type="EMBL" id="LPXN01000001">
    <property type="protein sequence ID" value="KZD12930.1"/>
    <property type="molecule type" value="Genomic_DNA"/>
</dbReference>
<dbReference type="InterPro" id="IPR022664">
    <property type="entry name" value="DapB_N_CS"/>
</dbReference>
<feature type="binding site" evidence="14">
    <location>
        <position position="33"/>
    </location>
    <ligand>
        <name>NAD(+)</name>
        <dbReference type="ChEBI" id="CHEBI:57540"/>
    </ligand>
</feature>
<dbReference type="CDD" id="cd02274">
    <property type="entry name" value="DHDPR_N"/>
    <property type="match status" value="1"/>
</dbReference>
<feature type="active site" description="Proton donor/acceptor" evidence="14">
    <location>
        <position position="154"/>
    </location>
</feature>
<comment type="function">
    <text evidence="14">Catalyzes the conversion of 4-hydroxy-tetrahydrodipicolinate (HTPA) to tetrahydrodipicolinate.</text>
</comment>
<dbReference type="PANTHER" id="PTHR20836:SF0">
    <property type="entry name" value="4-HYDROXY-TETRAHYDRODIPICOLINATE REDUCTASE 1, CHLOROPLASTIC-RELATED"/>
    <property type="match status" value="1"/>
</dbReference>
<evidence type="ECO:0000256" key="14">
    <source>
        <dbReference type="HAMAP-Rule" id="MF_00102"/>
    </source>
</evidence>
<keyword evidence="4 14" id="KW-0028">Amino-acid biosynthesis</keyword>
<protein>
    <recommendedName>
        <fullName evidence="11 14">4-hydroxy-tetrahydrodipicolinate reductase</fullName>
        <shortName evidence="14">HTPA reductase</shortName>
        <ecNumber evidence="11 14">1.17.1.8</ecNumber>
    </recommendedName>
</protein>
<evidence type="ECO:0000256" key="4">
    <source>
        <dbReference type="ARBA" id="ARBA00022605"/>
    </source>
</evidence>
<dbReference type="GO" id="GO:0019877">
    <property type="term" value="P:diaminopimelate biosynthetic process"/>
    <property type="evidence" value="ECO:0007669"/>
    <property type="project" value="UniProtKB-UniRule"/>
</dbReference>
<evidence type="ECO:0000256" key="1">
    <source>
        <dbReference type="ARBA" id="ARBA00004496"/>
    </source>
</evidence>
<dbReference type="GO" id="GO:0005737">
    <property type="term" value="C:cytoplasm"/>
    <property type="evidence" value="ECO:0007669"/>
    <property type="project" value="UniProtKB-SubCell"/>
</dbReference>
<keyword evidence="3 14" id="KW-0963">Cytoplasm</keyword>
<feature type="binding site" evidence="14">
    <location>
        <position position="155"/>
    </location>
    <ligand>
        <name>(S)-2,3,4,5-tetrahydrodipicolinate</name>
        <dbReference type="ChEBI" id="CHEBI:16845"/>
    </ligand>
</feature>
<keyword evidence="7 14" id="KW-0560">Oxidoreductase</keyword>
<dbReference type="AlphaFoldDB" id="A0A154WHD5"/>
<organism evidence="17 18">
    <name type="scientific">Oceanibaculum pacificum</name>
    <dbReference type="NCBI Taxonomy" id="580166"/>
    <lineage>
        <taxon>Bacteria</taxon>
        <taxon>Pseudomonadati</taxon>
        <taxon>Pseudomonadota</taxon>
        <taxon>Alphaproteobacteria</taxon>
        <taxon>Rhodospirillales</taxon>
        <taxon>Oceanibaculaceae</taxon>
        <taxon>Oceanibaculum</taxon>
    </lineage>
</organism>
<comment type="catalytic activity">
    <reaction evidence="12 14">
        <text>(S)-2,3,4,5-tetrahydrodipicolinate + NADP(+) + H2O = (2S,4S)-4-hydroxy-2,3,4,5-tetrahydrodipicolinate + NADPH + H(+)</text>
        <dbReference type="Rhea" id="RHEA:35331"/>
        <dbReference type="ChEBI" id="CHEBI:15377"/>
        <dbReference type="ChEBI" id="CHEBI:15378"/>
        <dbReference type="ChEBI" id="CHEBI:16845"/>
        <dbReference type="ChEBI" id="CHEBI:57783"/>
        <dbReference type="ChEBI" id="CHEBI:58349"/>
        <dbReference type="ChEBI" id="CHEBI:67139"/>
        <dbReference type="EC" id="1.17.1.8"/>
    </reaction>
</comment>
<evidence type="ECO:0000256" key="2">
    <source>
        <dbReference type="ARBA" id="ARBA00006642"/>
    </source>
</evidence>
<comment type="catalytic activity">
    <reaction evidence="13 14">
        <text>(S)-2,3,4,5-tetrahydrodipicolinate + NAD(+) + H2O = (2S,4S)-4-hydroxy-2,3,4,5-tetrahydrodipicolinate + NADH + H(+)</text>
        <dbReference type="Rhea" id="RHEA:35323"/>
        <dbReference type="ChEBI" id="CHEBI:15377"/>
        <dbReference type="ChEBI" id="CHEBI:15378"/>
        <dbReference type="ChEBI" id="CHEBI:16845"/>
        <dbReference type="ChEBI" id="CHEBI:57540"/>
        <dbReference type="ChEBI" id="CHEBI:57945"/>
        <dbReference type="ChEBI" id="CHEBI:67139"/>
        <dbReference type="EC" id="1.17.1.8"/>
    </reaction>
</comment>
<dbReference type="GO" id="GO:0051287">
    <property type="term" value="F:NAD binding"/>
    <property type="evidence" value="ECO:0007669"/>
    <property type="project" value="UniProtKB-UniRule"/>
</dbReference>
<evidence type="ECO:0000256" key="7">
    <source>
        <dbReference type="ARBA" id="ARBA00023002"/>
    </source>
</evidence>
<feature type="active site" description="Proton donor" evidence="14">
    <location>
        <position position="158"/>
    </location>
</feature>
<dbReference type="FunFam" id="3.30.360.10:FF:000004">
    <property type="entry name" value="4-hydroxy-tetrahydrodipicolinate reductase"/>
    <property type="match status" value="1"/>
</dbReference>
<evidence type="ECO:0000256" key="12">
    <source>
        <dbReference type="ARBA" id="ARBA00049080"/>
    </source>
</evidence>
<dbReference type="SUPFAM" id="SSF55347">
    <property type="entry name" value="Glyceraldehyde-3-phosphate dehydrogenase-like, C-terminal domain"/>
    <property type="match status" value="1"/>
</dbReference>
<dbReference type="Gene3D" id="3.40.50.720">
    <property type="entry name" value="NAD(P)-binding Rossmann-like Domain"/>
    <property type="match status" value="1"/>
</dbReference>
<dbReference type="InterPro" id="IPR022663">
    <property type="entry name" value="DapB_C"/>
</dbReference>
<evidence type="ECO:0000256" key="10">
    <source>
        <dbReference type="ARBA" id="ARBA00037922"/>
    </source>
</evidence>
<dbReference type="GO" id="GO:0008839">
    <property type="term" value="F:4-hydroxy-tetrahydrodipicolinate reductase"/>
    <property type="evidence" value="ECO:0007669"/>
    <property type="project" value="UniProtKB-UniRule"/>
</dbReference>
<evidence type="ECO:0000259" key="16">
    <source>
        <dbReference type="Pfam" id="PF05173"/>
    </source>
</evidence>
<accession>A0A154WHD5</accession>
<dbReference type="PROSITE" id="PS01298">
    <property type="entry name" value="DAPB"/>
    <property type="match status" value="1"/>
</dbReference>
<comment type="pathway">
    <text evidence="10 14">Amino-acid biosynthesis; L-lysine biosynthesis via DAP pathway; (S)-tetrahydrodipicolinate from L-aspartate: step 4/4.</text>
</comment>
<dbReference type="PANTHER" id="PTHR20836">
    <property type="entry name" value="DIHYDRODIPICOLINATE REDUCTASE"/>
    <property type="match status" value="1"/>
</dbReference>
<comment type="subunit">
    <text evidence="14">Homotetramer.</text>
</comment>
<dbReference type="InterPro" id="IPR000846">
    <property type="entry name" value="DapB_N"/>
</dbReference>
<dbReference type="PIRSF" id="PIRSF000161">
    <property type="entry name" value="DHPR"/>
    <property type="match status" value="1"/>
</dbReference>
<dbReference type="Gene3D" id="3.30.360.10">
    <property type="entry name" value="Dihydrodipicolinate Reductase, domain 2"/>
    <property type="match status" value="1"/>
</dbReference>
<evidence type="ECO:0000313" key="17">
    <source>
        <dbReference type="EMBL" id="KZD12930.1"/>
    </source>
</evidence>
<dbReference type="Proteomes" id="UP000076400">
    <property type="component" value="Unassembled WGS sequence"/>
</dbReference>
<dbReference type="EC" id="1.17.1.8" evidence="11 14"/>
<keyword evidence="9 14" id="KW-0457">Lysine biosynthesis</keyword>
<feature type="binding site" evidence="14">
    <location>
        <begin position="7"/>
        <end position="12"/>
    </location>
    <ligand>
        <name>NAD(+)</name>
        <dbReference type="ChEBI" id="CHEBI:57540"/>
    </ligand>
</feature>